<protein>
    <recommendedName>
        <fullName evidence="1">N-acetyltransferase domain-containing protein</fullName>
    </recommendedName>
</protein>
<dbReference type="SUPFAM" id="SSF55729">
    <property type="entry name" value="Acyl-CoA N-acyltransferases (Nat)"/>
    <property type="match status" value="1"/>
</dbReference>
<organism evidence="2 3">
    <name type="scientific">Trematosphaeria pertusa</name>
    <dbReference type="NCBI Taxonomy" id="390896"/>
    <lineage>
        <taxon>Eukaryota</taxon>
        <taxon>Fungi</taxon>
        <taxon>Dikarya</taxon>
        <taxon>Ascomycota</taxon>
        <taxon>Pezizomycotina</taxon>
        <taxon>Dothideomycetes</taxon>
        <taxon>Pleosporomycetidae</taxon>
        <taxon>Pleosporales</taxon>
        <taxon>Massarineae</taxon>
        <taxon>Trematosphaeriaceae</taxon>
        <taxon>Trematosphaeria</taxon>
    </lineage>
</organism>
<evidence type="ECO:0000259" key="1">
    <source>
        <dbReference type="Pfam" id="PF13302"/>
    </source>
</evidence>
<dbReference type="InterPro" id="IPR016181">
    <property type="entry name" value="Acyl_CoA_acyltransferase"/>
</dbReference>
<dbReference type="Pfam" id="PF13302">
    <property type="entry name" value="Acetyltransf_3"/>
    <property type="match status" value="1"/>
</dbReference>
<sequence length="232" mass="25883">MDSTLETPRLRLIRLTDTSDNSQHLQWFHQLWNDDATTAWSLHGKCHTIQQSQQWMTKQMTEMDNILYAVFVKSDTSEADPSNPGELVGNVGLRLQKEGPYLPPSPPPQDSTFAVLKPETAAPGSTPGEAPAKSLNLRALGYAYFQSAWGKGYGTEAGRAVIDAYAASIAEKQKEGEETFYIEATWDKDNPASKKVLTKLGFFEVGWLVETEPIFLAGAWRDPGQWIWGLYL</sequence>
<dbReference type="PANTHER" id="PTHR43792:SF1">
    <property type="entry name" value="N-ACETYLTRANSFERASE DOMAIN-CONTAINING PROTEIN"/>
    <property type="match status" value="1"/>
</dbReference>
<dbReference type="GO" id="GO:0016747">
    <property type="term" value="F:acyltransferase activity, transferring groups other than amino-acyl groups"/>
    <property type="evidence" value="ECO:0007669"/>
    <property type="project" value="InterPro"/>
</dbReference>
<evidence type="ECO:0000313" key="3">
    <source>
        <dbReference type="Proteomes" id="UP000800094"/>
    </source>
</evidence>
<gene>
    <name evidence="2" type="ORF">BU26DRAFT_507161</name>
</gene>
<accession>A0A6A6I8A8</accession>
<dbReference type="Gene3D" id="3.40.630.30">
    <property type="match status" value="1"/>
</dbReference>
<dbReference type="RefSeq" id="XP_033681590.1">
    <property type="nucleotide sequence ID" value="XM_033826979.1"/>
</dbReference>
<dbReference type="InterPro" id="IPR000182">
    <property type="entry name" value="GNAT_dom"/>
</dbReference>
<evidence type="ECO:0000313" key="2">
    <source>
        <dbReference type="EMBL" id="KAF2246586.1"/>
    </source>
</evidence>
<name>A0A6A6I8A8_9PLEO</name>
<feature type="domain" description="N-acetyltransferase" evidence="1">
    <location>
        <begin position="23"/>
        <end position="202"/>
    </location>
</feature>
<dbReference type="GeneID" id="54580309"/>
<keyword evidence="3" id="KW-1185">Reference proteome</keyword>
<dbReference type="EMBL" id="ML987198">
    <property type="protein sequence ID" value="KAF2246586.1"/>
    <property type="molecule type" value="Genomic_DNA"/>
</dbReference>
<dbReference type="PANTHER" id="PTHR43792">
    <property type="entry name" value="GNAT FAMILY, PUTATIVE (AFU_ORTHOLOGUE AFUA_3G00765)-RELATED-RELATED"/>
    <property type="match status" value="1"/>
</dbReference>
<proteinExistence type="predicted"/>
<dbReference type="OrthoDB" id="630895at2759"/>
<dbReference type="Proteomes" id="UP000800094">
    <property type="component" value="Unassembled WGS sequence"/>
</dbReference>
<dbReference type="InterPro" id="IPR051531">
    <property type="entry name" value="N-acetyltransferase"/>
</dbReference>
<reference evidence="2" key="1">
    <citation type="journal article" date="2020" name="Stud. Mycol.">
        <title>101 Dothideomycetes genomes: a test case for predicting lifestyles and emergence of pathogens.</title>
        <authorList>
            <person name="Haridas S."/>
            <person name="Albert R."/>
            <person name="Binder M."/>
            <person name="Bloem J."/>
            <person name="Labutti K."/>
            <person name="Salamov A."/>
            <person name="Andreopoulos B."/>
            <person name="Baker S."/>
            <person name="Barry K."/>
            <person name="Bills G."/>
            <person name="Bluhm B."/>
            <person name="Cannon C."/>
            <person name="Castanera R."/>
            <person name="Culley D."/>
            <person name="Daum C."/>
            <person name="Ezra D."/>
            <person name="Gonzalez J."/>
            <person name="Henrissat B."/>
            <person name="Kuo A."/>
            <person name="Liang C."/>
            <person name="Lipzen A."/>
            <person name="Lutzoni F."/>
            <person name="Magnuson J."/>
            <person name="Mondo S."/>
            <person name="Nolan M."/>
            <person name="Ohm R."/>
            <person name="Pangilinan J."/>
            <person name="Park H.-J."/>
            <person name="Ramirez L."/>
            <person name="Alfaro M."/>
            <person name="Sun H."/>
            <person name="Tritt A."/>
            <person name="Yoshinaga Y."/>
            <person name="Zwiers L.-H."/>
            <person name="Turgeon B."/>
            <person name="Goodwin S."/>
            <person name="Spatafora J."/>
            <person name="Crous P."/>
            <person name="Grigoriev I."/>
        </authorList>
    </citation>
    <scope>NUCLEOTIDE SEQUENCE</scope>
    <source>
        <strain evidence="2">CBS 122368</strain>
    </source>
</reference>
<dbReference type="AlphaFoldDB" id="A0A6A6I8A8"/>